<feature type="domain" description="RING-type" evidence="3">
    <location>
        <begin position="133"/>
        <end position="174"/>
    </location>
</feature>
<comment type="caution">
    <text evidence="4">The sequence shown here is derived from an EMBL/GenBank/DDBJ whole genome shotgun (WGS) entry which is preliminary data.</text>
</comment>
<dbReference type="SUPFAM" id="SSF57850">
    <property type="entry name" value="RING/U-box"/>
    <property type="match status" value="1"/>
</dbReference>
<dbReference type="InterPro" id="IPR001841">
    <property type="entry name" value="Znf_RING"/>
</dbReference>
<evidence type="ECO:0000313" key="5">
    <source>
        <dbReference type="Proteomes" id="UP001140206"/>
    </source>
</evidence>
<evidence type="ECO:0000256" key="2">
    <source>
        <dbReference type="SAM" id="Phobius"/>
    </source>
</evidence>
<gene>
    <name evidence="4" type="ORF">LUZ62_034120</name>
</gene>
<evidence type="ECO:0000256" key="1">
    <source>
        <dbReference type="PROSITE-ProRule" id="PRU00175"/>
    </source>
</evidence>
<keyword evidence="2" id="KW-1133">Transmembrane helix</keyword>
<keyword evidence="1" id="KW-0479">Metal-binding</keyword>
<dbReference type="AlphaFoldDB" id="A0AAV8HVH2"/>
<protein>
    <submittedName>
        <fullName evidence="4">RING/U-box superfamily protein</fullName>
    </submittedName>
</protein>
<dbReference type="Proteomes" id="UP001140206">
    <property type="component" value="Chromosome 1"/>
</dbReference>
<reference evidence="4" key="1">
    <citation type="submission" date="2022-08" db="EMBL/GenBank/DDBJ databases">
        <authorList>
            <person name="Marques A."/>
        </authorList>
    </citation>
    <scope>NUCLEOTIDE SEQUENCE</scope>
    <source>
        <strain evidence="4">RhyPub2mFocal</strain>
        <tissue evidence="4">Leaves</tissue>
    </source>
</reference>
<dbReference type="EMBL" id="JAMFTS010000001">
    <property type="protein sequence ID" value="KAJ4821554.1"/>
    <property type="molecule type" value="Genomic_DNA"/>
</dbReference>
<keyword evidence="5" id="KW-1185">Reference proteome</keyword>
<dbReference type="InterPro" id="IPR013083">
    <property type="entry name" value="Znf_RING/FYVE/PHD"/>
</dbReference>
<name>A0AAV8HVH2_9POAL</name>
<sequence length="189" mass="20965">MHHIHPFYKRVPPPPPLFFRKDETHFIIMALSIFASIGVDVAVVVGIIVIVFSVLFLIGRLVSFIKTCKSNRKLEQDVLPQHNTMTRTTVTSRRLRAIAPEPREQPNITHSVADASMVAFTYHESEHDGCVECVVCLCPLQEGDTVLQLPVCGHLLHDICICSWFFANSICPGCGTPVKGQFTVNIGAV</sequence>
<dbReference type="Gene3D" id="3.30.40.10">
    <property type="entry name" value="Zinc/RING finger domain, C3HC4 (zinc finger)"/>
    <property type="match status" value="1"/>
</dbReference>
<evidence type="ECO:0000313" key="4">
    <source>
        <dbReference type="EMBL" id="KAJ4821554.1"/>
    </source>
</evidence>
<keyword evidence="2" id="KW-0472">Membrane</keyword>
<dbReference type="PROSITE" id="PS50089">
    <property type="entry name" value="ZF_RING_2"/>
    <property type="match status" value="1"/>
</dbReference>
<feature type="transmembrane region" description="Helical" evidence="2">
    <location>
        <begin position="26"/>
        <end position="59"/>
    </location>
</feature>
<evidence type="ECO:0000259" key="3">
    <source>
        <dbReference type="PROSITE" id="PS50089"/>
    </source>
</evidence>
<proteinExistence type="predicted"/>
<dbReference type="PANTHER" id="PTHR45676:SF41">
    <property type="entry name" value="RING-H2 FINGER PROTEIN ATL66"/>
    <property type="match status" value="1"/>
</dbReference>
<dbReference type="Pfam" id="PF13639">
    <property type="entry name" value="zf-RING_2"/>
    <property type="match status" value="1"/>
</dbReference>
<keyword evidence="1" id="KW-0863">Zinc-finger</keyword>
<dbReference type="PANTHER" id="PTHR45676">
    <property type="entry name" value="RING-H2 FINGER PROTEIN ATL51-RELATED"/>
    <property type="match status" value="1"/>
</dbReference>
<dbReference type="GO" id="GO:0008270">
    <property type="term" value="F:zinc ion binding"/>
    <property type="evidence" value="ECO:0007669"/>
    <property type="project" value="UniProtKB-KW"/>
</dbReference>
<keyword evidence="1" id="KW-0862">Zinc</keyword>
<organism evidence="4 5">
    <name type="scientific">Rhynchospora pubera</name>
    <dbReference type="NCBI Taxonomy" id="906938"/>
    <lineage>
        <taxon>Eukaryota</taxon>
        <taxon>Viridiplantae</taxon>
        <taxon>Streptophyta</taxon>
        <taxon>Embryophyta</taxon>
        <taxon>Tracheophyta</taxon>
        <taxon>Spermatophyta</taxon>
        <taxon>Magnoliopsida</taxon>
        <taxon>Liliopsida</taxon>
        <taxon>Poales</taxon>
        <taxon>Cyperaceae</taxon>
        <taxon>Cyperoideae</taxon>
        <taxon>Rhynchosporeae</taxon>
        <taxon>Rhynchospora</taxon>
    </lineage>
</organism>
<accession>A0AAV8HVH2</accession>
<keyword evidence="2" id="KW-0812">Transmembrane</keyword>